<evidence type="ECO:0000313" key="2">
    <source>
        <dbReference type="EnsemblPlants" id="HORVU.MOREX.r3.5HG0422930.1.CDS1"/>
    </source>
</evidence>
<organism evidence="2 3">
    <name type="scientific">Hordeum vulgare subsp. vulgare</name>
    <name type="common">Domesticated barley</name>
    <dbReference type="NCBI Taxonomy" id="112509"/>
    <lineage>
        <taxon>Eukaryota</taxon>
        <taxon>Viridiplantae</taxon>
        <taxon>Streptophyta</taxon>
        <taxon>Embryophyta</taxon>
        <taxon>Tracheophyta</taxon>
        <taxon>Spermatophyta</taxon>
        <taxon>Magnoliopsida</taxon>
        <taxon>Liliopsida</taxon>
        <taxon>Poales</taxon>
        <taxon>Poaceae</taxon>
        <taxon>BOP clade</taxon>
        <taxon>Pooideae</taxon>
        <taxon>Triticodae</taxon>
        <taxon>Triticeae</taxon>
        <taxon>Hordeinae</taxon>
        <taxon>Hordeum</taxon>
    </lineage>
</organism>
<dbReference type="Proteomes" id="UP000011116">
    <property type="component" value="Chromosome 5H"/>
</dbReference>
<keyword evidence="3" id="KW-1185">Reference proteome</keyword>
<feature type="compositionally biased region" description="Basic residues" evidence="1">
    <location>
        <begin position="145"/>
        <end position="160"/>
    </location>
</feature>
<reference evidence="2" key="3">
    <citation type="submission" date="2022-01" db="UniProtKB">
        <authorList>
            <consortium name="EnsemblPlants"/>
        </authorList>
    </citation>
    <scope>IDENTIFICATION</scope>
    <source>
        <strain evidence="2">subsp. vulgare</strain>
    </source>
</reference>
<protein>
    <submittedName>
        <fullName evidence="2">Uncharacterized protein</fullName>
    </submittedName>
</protein>
<accession>A0A8I6Y4N2</accession>
<dbReference type="Gramene" id="HORVU.MOREX.r2.5HG0351900.1">
    <property type="protein sequence ID" value="HORVU.MOREX.r2.5HG0351900.1.CDS.1"/>
    <property type="gene ID" value="HORVU.MOREX.r2.5HG0351900"/>
</dbReference>
<proteinExistence type="predicted"/>
<reference evidence="3" key="1">
    <citation type="journal article" date="2012" name="Nature">
        <title>A physical, genetic and functional sequence assembly of the barley genome.</title>
        <authorList>
            <consortium name="The International Barley Genome Sequencing Consortium"/>
            <person name="Mayer K.F."/>
            <person name="Waugh R."/>
            <person name="Brown J.W."/>
            <person name="Schulman A."/>
            <person name="Langridge P."/>
            <person name="Platzer M."/>
            <person name="Fincher G.B."/>
            <person name="Muehlbauer G.J."/>
            <person name="Sato K."/>
            <person name="Close T.J."/>
            <person name="Wise R.P."/>
            <person name="Stein N."/>
        </authorList>
    </citation>
    <scope>NUCLEOTIDE SEQUENCE [LARGE SCALE GENOMIC DNA]</scope>
    <source>
        <strain evidence="3">cv. Morex</strain>
    </source>
</reference>
<name>A0A8I6Y4N2_HORVV</name>
<dbReference type="Gramene" id="HORVU.MOREX.r3.5HG0422930.1">
    <property type="protein sequence ID" value="HORVU.MOREX.r3.5HG0422930.1.CDS1"/>
    <property type="gene ID" value="HORVU.MOREX.r3.5HG0422930"/>
</dbReference>
<feature type="compositionally biased region" description="Basic residues" evidence="1">
    <location>
        <begin position="68"/>
        <end position="88"/>
    </location>
</feature>
<dbReference type="AlphaFoldDB" id="A0A8I6Y4N2"/>
<feature type="compositionally biased region" description="Gly residues" evidence="1">
    <location>
        <begin position="125"/>
        <end position="139"/>
    </location>
</feature>
<sequence length="179" mass="20034">MEPPIHPHVLVSRLFSHQLHAINHHHTSMHLLLRRQPTSLHDGTQAHVPTEPRSARTRRGSGLDAVLRRHHGANQRHSSGNRRQRSRPRCAGGFNSRLASSRCGDGASHGHGVQEDPVGATGRVRAGGRGGVSAAGAGAGDTSQRRRSRLRQQRVQRWPGRLRRMLRRRVRVQRRSRVQ</sequence>
<feature type="region of interest" description="Disordered" evidence="1">
    <location>
        <begin position="41"/>
        <end position="160"/>
    </location>
</feature>
<reference evidence="2" key="2">
    <citation type="submission" date="2020-10" db="EMBL/GenBank/DDBJ databases">
        <authorList>
            <person name="Scholz U."/>
            <person name="Mascher M."/>
            <person name="Fiebig A."/>
        </authorList>
    </citation>
    <scope>NUCLEOTIDE SEQUENCE [LARGE SCALE GENOMIC DNA]</scope>
    <source>
        <strain evidence="2">cv. Morex</strain>
    </source>
</reference>
<evidence type="ECO:0000313" key="3">
    <source>
        <dbReference type="Proteomes" id="UP000011116"/>
    </source>
</evidence>
<evidence type="ECO:0000256" key="1">
    <source>
        <dbReference type="SAM" id="MobiDB-lite"/>
    </source>
</evidence>
<dbReference type="EnsemblPlants" id="HORVU.MOREX.r3.5HG0422930.1">
    <property type="protein sequence ID" value="HORVU.MOREX.r3.5HG0422930.1.CDS1"/>
    <property type="gene ID" value="HORVU.MOREX.r3.5HG0422930"/>
</dbReference>